<evidence type="ECO:0000256" key="5">
    <source>
        <dbReference type="ARBA" id="ARBA00022840"/>
    </source>
</evidence>
<dbReference type="Pfam" id="PF12063">
    <property type="entry name" value="ATG1-like_MIT1"/>
    <property type="match status" value="1"/>
</dbReference>
<dbReference type="Gene3D" id="1.10.510.10">
    <property type="entry name" value="Transferase(Phosphotransferase) domain 1"/>
    <property type="match status" value="1"/>
</dbReference>
<protein>
    <recommendedName>
        <fullName evidence="1">non-specific serine/threonine protein kinase</fullName>
        <ecNumber evidence="1">2.7.11.1</ecNumber>
    </recommendedName>
    <alternativeName>
        <fullName evidence="6">Autophagy-related protein 1</fullName>
    </alternativeName>
</protein>
<dbReference type="Proteomes" id="UP001473302">
    <property type="component" value="Unassembled WGS sequence"/>
</dbReference>
<dbReference type="PANTHER" id="PTHR24348:SF22">
    <property type="entry name" value="NON-SPECIFIC SERINE_THREONINE PROTEIN KINASE"/>
    <property type="match status" value="1"/>
</dbReference>
<dbReference type="InterPro" id="IPR045269">
    <property type="entry name" value="Atg1-like"/>
</dbReference>
<dbReference type="EMBL" id="BAABUK010000006">
    <property type="protein sequence ID" value="GAA5810182.1"/>
    <property type="molecule type" value="Genomic_DNA"/>
</dbReference>
<dbReference type="PROSITE" id="PS50011">
    <property type="entry name" value="PROTEIN_KINASE_DOM"/>
    <property type="match status" value="1"/>
</dbReference>
<feature type="compositionally biased region" description="Polar residues" evidence="8">
    <location>
        <begin position="349"/>
        <end position="367"/>
    </location>
</feature>
<keyword evidence="3 7" id="KW-0547">Nucleotide-binding</keyword>
<evidence type="ECO:0000256" key="8">
    <source>
        <dbReference type="SAM" id="MobiDB-lite"/>
    </source>
</evidence>
<evidence type="ECO:0000256" key="2">
    <source>
        <dbReference type="ARBA" id="ARBA00022679"/>
    </source>
</evidence>
<dbReference type="InterPro" id="IPR048941">
    <property type="entry name" value="ATG1-like_MIT2"/>
</dbReference>
<evidence type="ECO:0000313" key="11">
    <source>
        <dbReference type="Proteomes" id="UP001473302"/>
    </source>
</evidence>
<dbReference type="InterPro" id="IPR000719">
    <property type="entry name" value="Prot_kinase_dom"/>
</dbReference>
<evidence type="ECO:0000313" key="10">
    <source>
        <dbReference type="EMBL" id="GAA5810182.1"/>
    </source>
</evidence>
<feature type="region of interest" description="Disordered" evidence="8">
    <location>
        <begin position="283"/>
        <end position="322"/>
    </location>
</feature>
<dbReference type="Pfam" id="PF00069">
    <property type="entry name" value="Pkinase"/>
    <property type="match status" value="1"/>
</dbReference>
<dbReference type="Pfam" id="PF21127">
    <property type="entry name" value="ATG1-like_MIT2"/>
    <property type="match status" value="1"/>
</dbReference>
<dbReference type="InterPro" id="IPR017441">
    <property type="entry name" value="Protein_kinase_ATP_BS"/>
</dbReference>
<reference evidence="10 11" key="1">
    <citation type="submission" date="2024-04" db="EMBL/GenBank/DDBJ databases">
        <title>genome sequences of Mucor flavus KT1a and Helicostylum pulchrum KT1b strains isolated from the surface of a dry-aged beef.</title>
        <authorList>
            <person name="Toyotome T."/>
            <person name="Hosono M."/>
            <person name="Torimaru M."/>
            <person name="Fukuda K."/>
            <person name="Mikami N."/>
        </authorList>
    </citation>
    <scope>NUCLEOTIDE SEQUENCE [LARGE SCALE GENOMIC DNA]</scope>
    <source>
        <strain evidence="10 11">KT1a</strain>
    </source>
</reference>
<evidence type="ECO:0000259" key="9">
    <source>
        <dbReference type="PROSITE" id="PS50011"/>
    </source>
</evidence>
<evidence type="ECO:0000256" key="4">
    <source>
        <dbReference type="ARBA" id="ARBA00022777"/>
    </source>
</evidence>
<gene>
    <name evidence="10" type="ORF">MFLAVUS_003601</name>
</gene>
<evidence type="ECO:0000256" key="3">
    <source>
        <dbReference type="ARBA" id="ARBA00022741"/>
    </source>
</evidence>
<name>A0ABP9YTI8_9FUNG</name>
<proteinExistence type="predicted"/>
<dbReference type="PROSITE" id="PS00107">
    <property type="entry name" value="PROTEIN_KINASE_ATP"/>
    <property type="match status" value="1"/>
</dbReference>
<organism evidence="10 11">
    <name type="scientific">Mucor flavus</name>
    <dbReference type="NCBI Taxonomy" id="439312"/>
    <lineage>
        <taxon>Eukaryota</taxon>
        <taxon>Fungi</taxon>
        <taxon>Fungi incertae sedis</taxon>
        <taxon>Mucoromycota</taxon>
        <taxon>Mucoromycotina</taxon>
        <taxon>Mucoromycetes</taxon>
        <taxon>Mucorales</taxon>
        <taxon>Mucorineae</taxon>
        <taxon>Mucoraceae</taxon>
        <taxon>Mucor</taxon>
    </lineage>
</organism>
<dbReference type="InterPro" id="IPR011009">
    <property type="entry name" value="Kinase-like_dom_sf"/>
</dbReference>
<accession>A0ABP9YTI8</accession>
<dbReference type="InterPro" id="IPR022708">
    <property type="entry name" value="Atg1-like_tMIT"/>
</dbReference>
<sequence length="690" mass="77759">MDNIGQGSFATVYKAQHKLTNQIVAVKSVRRSKLTKKLLENLESEISILTAIRHDHIVGLIECQKTESNIFLVMEFCSLGDLSHYIKDVRANKAAKGPAGGLPERVVRHFLKQLANALEFLRSKNLVHRDIKPQNLLLVQPGHNNDDVMNGDLPILKVADFGFARFLPNASLADTLCGSPLYMGPEILSYKKYDAKADLWSVGAVLYEMVTGRPPFRAQNHIELLKKIQENNDKIHFPDERNHDIIIGSDLKDLIRKLLRKNPVERMSFEDFFCHPAVLMQPQPQSIAKPSSSRSQQQQLQQQKNSSYEPPPFAQRSSDTRRWSTIDHASSPLYSKSRAAKFESKDNPWAQTSSPSQPINSGTQQRNRAAAAAIAGGEEEDMLQEYVVLDRRIIETNQFADELDASPRTAAIQMKTEKPSSAVNIPISPSTPPFTRERKTSTSTSSGSALAKALSKASVRLFGISIPSPPRDHVHHGSPHGFLSLHNTSNNGTMKHIERLACMAHAVTEYADQKYALFDQQPKQDSVLGDEAVVLYLKSLSILELGLNVAQEYWQQYILEDGQVEKSHMTAALNDAVQWMRDKFNDCLKRAESIKDKHALYNSCVEKLLYDKALEMSRAAAVHELVGENITECEQDYQTAIWMLEAILQVRSNDDTTIEKDDRRIITKFIDSIRHRITVLRRKMETSERA</sequence>
<dbReference type="InterPro" id="IPR008271">
    <property type="entry name" value="Ser/Thr_kinase_AS"/>
</dbReference>
<dbReference type="CDD" id="cd14009">
    <property type="entry name" value="STKc_ATG1_ULK_like"/>
    <property type="match status" value="1"/>
</dbReference>
<keyword evidence="2" id="KW-0808">Transferase</keyword>
<dbReference type="EC" id="2.7.11.1" evidence="1"/>
<evidence type="ECO:0000256" key="1">
    <source>
        <dbReference type="ARBA" id="ARBA00012513"/>
    </source>
</evidence>
<evidence type="ECO:0000256" key="6">
    <source>
        <dbReference type="ARBA" id="ARBA00030237"/>
    </source>
</evidence>
<keyword evidence="11" id="KW-1185">Reference proteome</keyword>
<dbReference type="PROSITE" id="PS00108">
    <property type="entry name" value="PROTEIN_KINASE_ST"/>
    <property type="match status" value="1"/>
</dbReference>
<feature type="compositionally biased region" description="Low complexity" evidence="8">
    <location>
        <begin position="291"/>
        <end position="307"/>
    </location>
</feature>
<keyword evidence="4" id="KW-0418">Kinase</keyword>
<feature type="region of interest" description="Disordered" evidence="8">
    <location>
        <begin position="341"/>
        <end position="376"/>
    </location>
</feature>
<feature type="binding site" evidence="7">
    <location>
        <position position="27"/>
    </location>
    <ligand>
        <name>ATP</name>
        <dbReference type="ChEBI" id="CHEBI:30616"/>
    </ligand>
</feature>
<keyword evidence="5 7" id="KW-0067">ATP-binding</keyword>
<feature type="domain" description="Protein kinase" evidence="9">
    <location>
        <begin position="1"/>
        <end position="278"/>
    </location>
</feature>
<dbReference type="PANTHER" id="PTHR24348">
    <property type="entry name" value="SERINE/THREONINE-PROTEIN KINASE UNC-51-RELATED"/>
    <property type="match status" value="1"/>
</dbReference>
<dbReference type="SUPFAM" id="SSF56112">
    <property type="entry name" value="Protein kinase-like (PK-like)"/>
    <property type="match status" value="1"/>
</dbReference>
<evidence type="ECO:0000256" key="7">
    <source>
        <dbReference type="PROSITE-ProRule" id="PRU10141"/>
    </source>
</evidence>
<dbReference type="SMART" id="SM00220">
    <property type="entry name" value="S_TKc"/>
    <property type="match status" value="1"/>
</dbReference>
<feature type="region of interest" description="Disordered" evidence="8">
    <location>
        <begin position="415"/>
        <end position="449"/>
    </location>
</feature>
<comment type="caution">
    <text evidence="10">The sequence shown here is derived from an EMBL/GenBank/DDBJ whole genome shotgun (WGS) entry which is preliminary data.</text>
</comment>